<name>A0ABW0UAR8_9STRE</name>
<gene>
    <name evidence="2" type="ORF">ACFPQ3_01070</name>
</gene>
<dbReference type="PROSITE" id="PS51257">
    <property type="entry name" value="PROKAR_LIPOPROTEIN"/>
    <property type="match status" value="1"/>
</dbReference>
<keyword evidence="1" id="KW-0732">Signal</keyword>
<comment type="caution">
    <text evidence="2">The sequence shown here is derived from an EMBL/GenBank/DDBJ whole genome shotgun (WGS) entry which is preliminary data.</text>
</comment>
<dbReference type="SUPFAM" id="SSF53850">
    <property type="entry name" value="Periplasmic binding protein-like II"/>
    <property type="match status" value="1"/>
</dbReference>
<dbReference type="InterPro" id="IPR050490">
    <property type="entry name" value="Bact_solute-bd_prot1"/>
</dbReference>
<reference evidence="3" key="1">
    <citation type="journal article" date="2019" name="Int. J. Syst. Evol. Microbiol.">
        <title>The Global Catalogue of Microorganisms (GCM) 10K type strain sequencing project: providing services to taxonomists for standard genome sequencing and annotation.</title>
        <authorList>
            <consortium name="The Broad Institute Genomics Platform"/>
            <consortium name="The Broad Institute Genome Sequencing Center for Infectious Disease"/>
            <person name="Wu L."/>
            <person name="Ma J."/>
        </authorList>
    </citation>
    <scope>NUCLEOTIDE SEQUENCE [LARGE SCALE GENOMIC DNA]</scope>
    <source>
        <strain evidence="3">DT43</strain>
    </source>
</reference>
<dbReference type="InterPro" id="IPR006059">
    <property type="entry name" value="SBP"/>
</dbReference>
<organism evidence="2 3">
    <name type="scientific">Streptococcus caledonicus</name>
    <dbReference type="NCBI Taxonomy" id="2614158"/>
    <lineage>
        <taxon>Bacteria</taxon>
        <taxon>Bacillati</taxon>
        <taxon>Bacillota</taxon>
        <taxon>Bacilli</taxon>
        <taxon>Lactobacillales</taxon>
        <taxon>Streptococcaceae</taxon>
        <taxon>Streptococcus</taxon>
    </lineage>
</organism>
<dbReference type="RefSeq" id="WP_156806418.1">
    <property type="nucleotide sequence ID" value="NZ_JBHSOJ010000006.1"/>
</dbReference>
<keyword evidence="3" id="KW-1185">Reference proteome</keyword>
<proteinExistence type="predicted"/>
<dbReference type="EMBL" id="JBHSOJ010000006">
    <property type="protein sequence ID" value="MFC5630228.1"/>
    <property type="molecule type" value="Genomic_DNA"/>
</dbReference>
<feature type="signal peptide" evidence="1">
    <location>
        <begin position="1"/>
        <end position="22"/>
    </location>
</feature>
<sequence length="434" mass="47606">MKKRTVKTLLVGALFSSLLLTACGSKSESGASKTDNSGKTELTVWAWDKNYNVRAFEEAEKVHDAAEGDKVDLDIVENAQADIVQKLNTALSSGVTNGLPNIVLIEDYRAKSFLEAYPDSFFPLTDVINADDFSAYKVEATSVDGTNYAVPFDTSVTGLYVRTDILEKAGYKLEDLQNLTWAQYTEIGKKVFEKTGKKLLSTDVNDLGLIRSMINSTGSWYTGKDGKTPTLAGNASLKLAFEDFKKIYDAGLTDSNSDWGQWLSDFNNGVVWSVPTGNWITPSITAQEDQEGKWAVVPFPRQEMEGSVNASNLGGASIYVLNVDGKEAAADFLKETFGTSTDLYKTLVENIGAIGSYIPATEAGVYDTEAKYFGGQKIYRDFAEWSTQIPAVNYGENTYAIEDILIKGLQKYLSGEDIDKVLEDAQKEAENQLK</sequence>
<accession>A0ABW0UAR8</accession>
<dbReference type="Proteomes" id="UP001596110">
    <property type="component" value="Unassembled WGS sequence"/>
</dbReference>
<evidence type="ECO:0000313" key="2">
    <source>
        <dbReference type="EMBL" id="MFC5630228.1"/>
    </source>
</evidence>
<evidence type="ECO:0000256" key="1">
    <source>
        <dbReference type="SAM" id="SignalP"/>
    </source>
</evidence>
<evidence type="ECO:0000313" key="3">
    <source>
        <dbReference type="Proteomes" id="UP001596110"/>
    </source>
</evidence>
<feature type="chain" id="PRO_5046046253" evidence="1">
    <location>
        <begin position="23"/>
        <end position="434"/>
    </location>
</feature>
<dbReference type="PANTHER" id="PTHR43649:SF32">
    <property type="entry name" value="SUGAR BINDING SECRETED PROTEIN"/>
    <property type="match status" value="1"/>
</dbReference>
<protein>
    <submittedName>
        <fullName evidence="2">ABC transporter substrate-binding protein</fullName>
    </submittedName>
</protein>
<dbReference type="PANTHER" id="PTHR43649">
    <property type="entry name" value="ARABINOSE-BINDING PROTEIN-RELATED"/>
    <property type="match status" value="1"/>
</dbReference>
<dbReference type="Gene3D" id="3.40.190.10">
    <property type="entry name" value="Periplasmic binding protein-like II"/>
    <property type="match status" value="1"/>
</dbReference>
<dbReference type="Pfam" id="PF13416">
    <property type="entry name" value="SBP_bac_8"/>
    <property type="match status" value="1"/>
</dbReference>